<proteinExistence type="predicted"/>
<protein>
    <recommendedName>
        <fullName evidence="3">NurA domain-containing protein</fullName>
    </recommendedName>
</protein>
<gene>
    <name evidence="1" type="ORF">THFILI_11945</name>
</gene>
<name>A0A0A2WRB1_THEFI</name>
<organism evidence="1 2">
    <name type="scientific">Thermus filiformis</name>
    <dbReference type="NCBI Taxonomy" id="276"/>
    <lineage>
        <taxon>Bacteria</taxon>
        <taxon>Thermotogati</taxon>
        <taxon>Deinococcota</taxon>
        <taxon>Deinococci</taxon>
        <taxon>Thermales</taxon>
        <taxon>Thermaceae</taxon>
        <taxon>Thermus</taxon>
    </lineage>
</organism>
<dbReference type="RefSeq" id="WP_038066313.1">
    <property type="nucleotide sequence ID" value="NZ_JPSL02000040.1"/>
</dbReference>
<evidence type="ECO:0008006" key="3">
    <source>
        <dbReference type="Google" id="ProtNLM"/>
    </source>
</evidence>
<accession>A0A0A2WRB1</accession>
<dbReference type="AlphaFoldDB" id="A0A0A2WRB1"/>
<dbReference type="Proteomes" id="UP000030364">
    <property type="component" value="Unassembled WGS sequence"/>
</dbReference>
<dbReference type="EMBL" id="JPSL02000040">
    <property type="protein sequence ID" value="KGQ21297.1"/>
    <property type="molecule type" value="Genomic_DNA"/>
</dbReference>
<evidence type="ECO:0000313" key="1">
    <source>
        <dbReference type="EMBL" id="KGQ21297.1"/>
    </source>
</evidence>
<evidence type="ECO:0000313" key="2">
    <source>
        <dbReference type="Proteomes" id="UP000030364"/>
    </source>
</evidence>
<sequence length="403" mass="45226">MPYTGEGSNPFGIRSFLERLDEKVLEHLHHLTERLEELSGSLEEKDLIPLSGEDVPLVPVALTVDGGEGLAFEDLPLFAIGLVRVAAVSAGGQIRFPTIEHVLSVPELLTTSSAEEGVGEGDFKEAARRAMEGLFKPPPETPASEAMQTLAEATGISLDDLGTYYTKDIQAFTEVLRSVLEWAYLVWSVEKVAKSPEFQNLHNLSSLQEILFVRDGRLAQTGVEKGFRKKLNEYFERNRLLLVGISKRSRLVAEGLTARVIARWLEDGKAKVGERFVLRVPDKLLEAAYHYERQWNADLEGSFVMGQRYVTKLLSETFRPSESVVVFDLPAYLGDAEVRRVGVTLHRYRSALFSGSVGLLLDAHARASVRNSLSESLQEEILDRYRKKLGEEAWKRLRTWLRL</sequence>
<dbReference type="STRING" id="276.THFILI_11945"/>
<reference evidence="1 2" key="1">
    <citation type="journal article" date="2015" name="Genome Announc.">
        <title>Draft Genome Sequence of the Thermophile Thermus filiformis ATCC 43280, Producer of Carotenoid-(Di)glucoside-Branched Fatty Acid (Di)esters and Source of Hyperthermostable Enzymes of Biotechnological Interest.</title>
        <authorList>
            <person name="Mandelli F."/>
            <person name="Oliveira Ramires B."/>
            <person name="Couger M.B."/>
            <person name="Paixao D.A."/>
            <person name="Camilo C.M."/>
            <person name="Polikarpov I."/>
            <person name="Prade R."/>
            <person name="Riano-Pachon D.M."/>
            <person name="Squina F.M."/>
        </authorList>
    </citation>
    <scope>NUCLEOTIDE SEQUENCE [LARGE SCALE GENOMIC DNA]</scope>
    <source>
        <strain evidence="1 2">ATCC 43280</strain>
    </source>
</reference>
<keyword evidence="2" id="KW-1185">Reference proteome</keyword>
<dbReference type="PATRIC" id="fig|276.5.peg.1893"/>
<comment type="caution">
    <text evidence="1">The sequence shown here is derived from an EMBL/GenBank/DDBJ whole genome shotgun (WGS) entry which is preliminary data.</text>
</comment>